<keyword evidence="4" id="KW-1185">Reference proteome</keyword>
<dbReference type="KEGG" id="fat:DVK85_01620"/>
<dbReference type="Pfam" id="PF15640">
    <property type="entry name" value="Tox-MPTase4"/>
    <property type="match status" value="1"/>
</dbReference>
<dbReference type="InterPro" id="IPR028912">
    <property type="entry name" value="Tox-MPTase4_dom"/>
</dbReference>
<keyword evidence="1" id="KW-0812">Transmembrane</keyword>
<dbReference type="EMBL" id="CP031188">
    <property type="protein sequence ID" value="AXG73001.1"/>
    <property type="molecule type" value="Genomic_DNA"/>
</dbReference>
<evidence type="ECO:0000259" key="2">
    <source>
        <dbReference type="Pfam" id="PF15640"/>
    </source>
</evidence>
<reference evidence="3 4" key="1">
    <citation type="submission" date="2018-07" db="EMBL/GenBank/DDBJ databases">
        <title>Complete genome sequence of Flavobacterium arcticum type strain SM1502T.</title>
        <authorList>
            <person name="Li Y."/>
            <person name="Li D.-D."/>
        </authorList>
    </citation>
    <scope>NUCLEOTIDE SEQUENCE [LARGE SCALE GENOMIC DNA]</scope>
    <source>
        <strain evidence="3 4">SM1502</strain>
    </source>
</reference>
<name>A0A345H8U1_9FLAO</name>
<dbReference type="OrthoDB" id="1211139at2"/>
<organism evidence="3 4">
    <name type="scientific">Flavobacterium arcticum</name>
    <dbReference type="NCBI Taxonomy" id="1784713"/>
    <lineage>
        <taxon>Bacteria</taxon>
        <taxon>Pseudomonadati</taxon>
        <taxon>Bacteroidota</taxon>
        <taxon>Flavobacteriia</taxon>
        <taxon>Flavobacteriales</taxon>
        <taxon>Flavobacteriaceae</taxon>
        <taxon>Flavobacterium</taxon>
    </lineage>
</organism>
<gene>
    <name evidence="3" type="ORF">DVK85_01620</name>
</gene>
<dbReference type="RefSeq" id="WP_114676764.1">
    <property type="nucleotide sequence ID" value="NZ_CP031188.1"/>
</dbReference>
<evidence type="ECO:0000313" key="4">
    <source>
        <dbReference type="Proteomes" id="UP000253951"/>
    </source>
</evidence>
<proteinExistence type="predicted"/>
<feature type="transmembrane region" description="Helical" evidence="1">
    <location>
        <begin position="529"/>
        <end position="549"/>
    </location>
</feature>
<sequence length="771" mass="88715">MSNFDDIFSGENQSFFNSSSEFPSFESLGLGLSSNNPFEDTQGYRSIRETTNEHALNNSPFGKKSIFHSTVYTSKNIDFPKLIDFIEANRDAEFDARKFIGTITRRVVNPISVIADLIYPKFKEYIPIAGLPESSPDLTTKKTFETEIPLKINEGRFIEKELRLEGKLNEEIGIVNIRFDSEEDFTGRVEFKFNLDESIYYKLHFYYVGEERVKEDNNNGEIAFTISSSSFEDFQSMLKLCGYETPQKLYDIVRSTFINALEKISKESDVDGEYEDNHPKFRKLDWLYENMPAFVIVSLDFNQTIDNIFKLSYWDTRLPVGHDTTKAIINVLSKLNSEQVYNYFNATPGRLITLYRGFDNEGLITQFCLYLTFITIQYRYNSIQEVEKAIKNARVFEIKDEAHIETNILYGDEKGKVELTNEIDLSGLAFSGPVPNPSAISFLFNDVEINNNGNQSNQFHPLDLIYIKRYNPAIGATEAEPTIALYGKYLGDKAEWDDVKLAASITADVISIALSGGTLTAGAKGAARLFAIADITISTVNIATFLPAVRKELEKTEGGRWFLSYWPIISLCVSAGTISYYLAKGIVKYSNQLKQVKNNKFVEQIDELIDESRKVVDNIVGEGLYGGRVLSKVDLEDWAVFLKKKYRTNLQRVDSFDDPKVLAQFDPNTNTIKYKDDVTEYFMAHESFHAEEMYKLGFDEFVKDAALLGVRMEDYTPENWIRVYKREKYVYDKLIENSEKYNLNQEEMFHAFRYFDYIMYQLERRNIPISK</sequence>
<accession>A0A345H8U1</accession>
<protein>
    <recommendedName>
        <fullName evidence="2">Tox-MPTase4 domain-containing protein</fullName>
    </recommendedName>
</protein>
<evidence type="ECO:0000256" key="1">
    <source>
        <dbReference type="SAM" id="Phobius"/>
    </source>
</evidence>
<evidence type="ECO:0000313" key="3">
    <source>
        <dbReference type="EMBL" id="AXG73001.1"/>
    </source>
</evidence>
<feature type="transmembrane region" description="Helical" evidence="1">
    <location>
        <begin position="561"/>
        <end position="583"/>
    </location>
</feature>
<feature type="domain" description="Tox-MPTase4" evidence="2">
    <location>
        <begin position="659"/>
        <end position="755"/>
    </location>
</feature>
<keyword evidence="1" id="KW-1133">Transmembrane helix</keyword>
<dbReference type="Proteomes" id="UP000253951">
    <property type="component" value="Chromosome"/>
</dbReference>
<keyword evidence="1" id="KW-0472">Membrane</keyword>
<dbReference type="AlphaFoldDB" id="A0A345H8U1"/>